<evidence type="ECO:0000259" key="3">
    <source>
        <dbReference type="Pfam" id="PF00294"/>
    </source>
</evidence>
<keyword evidence="2 4" id="KW-0418">Kinase</keyword>
<keyword evidence="1" id="KW-0808">Transferase</keyword>
<dbReference type="PANTHER" id="PTHR10584">
    <property type="entry name" value="SUGAR KINASE"/>
    <property type="match status" value="1"/>
</dbReference>
<protein>
    <submittedName>
        <fullName evidence="4">Sugar kinase</fullName>
    </submittedName>
</protein>
<dbReference type="InterPro" id="IPR029056">
    <property type="entry name" value="Ribokinase-like"/>
</dbReference>
<name>A0A2T2X059_9FIRM</name>
<dbReference type="InterPro" id="IPR011611">
    <property type="entry name" value="PfkB_dom"/>
</dbReference>
<accession>A0A2T2X059</accession>
<dbReference type="Proteomes" id="UP000242972">
    <property type="component" value="Unassembled WGS sequence"/>
</dbReference>
<evidence type="ECO:0000313" key="4">
    <source>
        <dbReference type="EMBL" id="PSR27875.1"/>
    </source>
</evidence>
<evidence type="ECO:0000256" key="1">
    <source>
        <dbReference type="ARBA" id="ARBA00022679"/>
    </source>
</evidence>
<dbReference type="Gene3D" id="3.40.1190.20">
    <property type="match status" value="1"/>
</dbReference>
<comment type="caution">
    <text evidence="4">The sequence shown here is derived from an EMBL/GenBank/DDBJ whole genome shotgun (WGS) entry which is preliminary data.</text>
</comment>
<dbReference type="Pfam" id="PF00294">
    <property type="entry name" value="PfkB"/>
    <property type="match status" value="1"/>
</dbReference>
<sequence>MCRGRLLLLGSIIMDVIMAVPRLPERGGDVLASSAKFYPGGGFNVLVAARRMGMDAFYGGLIGDGPMGERIRENCQQEHISYLAKATACADNGFVMALVEPDGERTFVTHPGVESQLQPTHLAALALDDHDVVYISGYDLLYPVSGSTILQFLSMLSPEVRIVFDPGPLISDIPDQHMQAVTSRAWIVTANRREFRQWTSQATPENALNRVLDHMQPQSLAILRDGAEGAWLASTEQIYFAKSRKAQVVDTTGAGDTHTGVLIASLTNQEDPYQALWTANVAASLSVEKWGPATCPERQVVEAEIRRLRC</sequence>
<dbReference type="EMBL" id="PXYW01000104">
    <property type="protein sequence ID" value="PSR27875.1"/>
    <property type="molecule type" value="Genomic_DNA"/>
</dbReference>
<evidence type="ECO:0000256" key="2">
    <source>
        <dbReference type="ARBA" id="ARBA00022777"/>
    </source>
</evidence>
<proteinExistence type="predicted"/>
<evidence type="ECO:0000313" key="5">
    <source>
        <dbReference type="Proteomes" id="UP000242972"/>
    </source>
</evidence>
<dbReference type="GO" id="GO:0016301">
    <property type="term" value="F:kinase activity"/>
    <property type="evidence" value="ECO:0007669"/>
    <property type="project" value="UniProtKB-KW"/>
</dbReference>
<dbReference type="GO" id="GO:0005829">
    <property type="term" value="C:cytosol"/>
    <property type="evidence" value="ECO:0007669"/>
    <property type="project" value="TreeGrafter"/>
</dbReference>
<reference evidence="4 5" key="1">
    <citation type="journal article" date="2014" name="BMC Genomics">
        <title>Comparison of environmental and isolate Sulfobacillus genomes reveals diverse carbon, sulfur, nitrogen, and hydrogen metabolisms.</title>
        <authorList>
            <person name="Justice N.B."/>
            <person name="Norman A."/>
            <person name="Brown C.T."/>
            <person name="Singh A."/>
            <person name="Thomas B.C."/>
            <person name="Banfield J.F."/>
        </authorList>
    </citation>
    <scope>NUCLEOTIDE SEQUENCE [LARGE SCALE GENOMIC DNA]</scope>
    <source>
        <strain evidence="4">AMDSBA4</strain>
    </source>
</reference>
<feature type="domain" description="Carbohydrate kinase PfkB" evidence="3">
    <location>
        <begin position="6"/>
        <end position="296"/>
    </location>
</feature>
<dbReference type="SUPFAM" id="SSF53613">
    <property type="entry name" value="Ribokinase-like"/>
    <property type="match status" value="1"/>
</dbReference>
<dbReference type="AlphaFoldDB" id="A0A2T2X059"/>
<organism evidence="4 5">
    <name type="scientific">Sulfobacillus benefaciens</name>
    <dbReference type="NCBI Taxonomy" id="453960"/>
    <lineage>
        <taxon>Bacteria</taxon>
        <taxon>Bacillati</taxon>
        <taxon>Bacillota</taxon>
        <taxon>Clostridia</taxon>
        <taxon>Eubacteriales</taxon>
        <taxon>Clostridiales Family XVII. Incertae Sedis</taxon>
        <taxon>Sulfobacillus</taxon>
    </lineage>
</organism>
<dbReference type="PANTHER" id="PTHR10584:SF166">
    <property type="entry name" value="RIBOKINASE"/>
    <property type="match status" value="1"/>
</dbReference>
<gene>
    <name evidence="4" type="ORF">C7B46_19245</name>
</gene>